<feature type="compositionally biased region" description="Low complexity" evidence="3">
    <location>
        <begin position="729"/>
        <end position="738"/>
    </location>
</feature>
<dbReference type="GeneTree" id="ENSGT00940000153912"/>
<dbReference type="OrthoDB" id="10046062at2759"/>
<sequence length="804" mass="86390">MGETGSRRSTLVSRLPIFRRSSHKRQDSLPSSPSSGGVANGVHTSSPSSTNSSSSSTGKRRSLFRTPSISFHSRRGQEARADPAPAAQEHGGRGPEPGLHKSEDGSRFKTRHSFGFGSHRHKKITRSQTEDFEKGPTNRSLFINCISSGTNEGDDSGFLDDYSSKRSFRHKKQLLPKSFSSHHRFSKHSVGTPDQCQSLEVNAEPPKPPTPGSCPSEFGDGSLQSPMLSEDRTTAITPSEFVPVTEDSVSEVDAMPVLSPAAVLEPVGHVAPTSSVVPAATPPILEKPALPDASRVSLECETAAQQAPPTAPGEGAEPDATSRDGPGGDQLIVEHREPDTAGAEDRPGEEMGRRPKNVVPMQEARKGLESRPSHLRKPHTVSVGSSASPHHEVKRLERRLRSASEGAGGTGGPRLHLSLREPHFAEGQALLQHRTSSSSSKLGSLDVLNNLGSSELDEDDLMLDLDLSDDQRQHRVSREDSSQSLASCLALLHSPMEPTTDKVLGKEAKGVESLYREPVRPTSLLPPDCCLPRDDELLGLEGLPLRLMMQDCTSVKTLLLRLRKLLQESTETSPASSLHSLPISPCSDMSLPFKDPVRDENSSLLLQLKDRDELIQRLQAELEKVRGAQRPSCSRADKSTQTEPGSPEAFLPNHTPSQSASLRDRRLGRPLLSDRPASATPVPASEDRKCPGRDAPETVGLRKVPDGPISQIPRAVQGASGSGLGGRAGSPSQGSQSSDSERGPRGGSERAAMSRQAPATASFTGRLGQPPRGPLSLHMYSRKNVFLQHSLHTAELQALAQQDS</sequence>
<feature type="compositionally biased region" description="Basic and acidic residues" evidence="3">
    <location>
        <begin position="739"/>
        <end position="748"/>
    </location>
</feature>
<proteinExistence type="inferred from homology"/>
<feature type="region of interest" description="Disordered" evidence="3">
    <location>
        <begin position="273"/>
        <end position="417"/>
    </location>
</feature>
<feature type="compositionally biased region" description="Basic residues" evidence="3">
    <location>
        <begin position="108"/>
        <end position="125"/>
    </location>
</feature>
<dbReference type="PANTHER" id="PTHR22461:SF1">
    <property type="entry name" value="SERINE-RICH COILED-COIL DOMAIN-CONTAINING PROTEIN 1"/>
    <property type="match status" value="1"/>
</dbReference>
<feature type="compositionally biased region" description="Basic and acidic residues" evidence="3">
    <location>
        <begin position="332"/>
        <end position="353"/>
    </location>
</feature>
<comment type="similarity">
    <text evidence="1">Belongs to the CCSER family.</text>
</comment>
<organism evidence="4 5">
    <name type="scientific">Paramormyrops kingsleyae</name>
    <dbReference type="NCBI Taxonomy" id="1676925"/>
    <lineage>
        <taxon>Eukaryota</taxon>
        <taxon>Metazoa</taxon>
        <taxon>Chordata</taxon>
        <taxon>Craniata</taxon>
        <taxon>Vertebrata</taxon>
        <taxon>Euteleostomi</taxon>
        <taxon>Actinopterygii</taxon>
        <taxon>Neopterygii</taxon>
        <taxon>Teleostei</taxon>
        <taxon>Osteoglossocephala</taxon>
        <taxon>Osteoglossomorpha</taxon>
        <taxon>Osteoglossiformes</taxon>
        <taxon>Mormyridae</taxon>
        <taxon>Paramormyrops</taxon>
    </lineage>
</organism>
<protein>
    <submittedName>
        <fullName evidence="4">Coiled-coil serine rich protein 1</fullName>
    </submittedName>
</protein>
<feature type="compositionally biased region" description="Basic and acidic residues" evidence="3">
    <location>
        <begin position="685"/>
        <end position="696"/>
    </location>
</feature>
<feature type="compositionally biased region" description="Basic residues" evidence="3">
    <location>
        <begin position="166"/>
        <end position="187"/>
    </location>
</feature>
<evidence type="ECO:0000313" key="4">
    <source>
        <dbReference type="Ensembl" id="ENSPKIP00000040107.1"/>
    </source>
</evidence>
<reference evidence="4" key="1">
    <citation type="submission" date="2025-08" db="UniProtKB">
        <authorList>
            <consortium name="Ensembl"/>
        </authorList>
    </citation>
    <scope>IDENTIFICATION</scope>
</reference>
<feature type="region of interest" description="Disordered" evidence="3">
    <location>
        <begin position="624"/>
        <end position="776"/>
    </location>
</feature>
<feature type="compositionally biased region" description="Basic and acidic residues" evidence="3">
    <location>
        <begin position="363"/>
        <end position="372"/>
    </location>
</feature>
<evidence type="ECO:0000256" key="1">
    <source>
        <dbReference type="ARBA" id="ARBA00010949"/>
    </source>
</evidence>
<feature type="compositionally biased region" description="Low complexity" evidence="3">
    <location>
        <begin position="44"/>
        <end position="57"/>
    </location>
</feature>
<feature type="compositionally biased region" description="Polar residues" evidence="3">
    <location>
        <begin position="137"/>
        <end position="151"/>
    </location>
</feature>
<evidence type="ECO:0000256" key="2">
    <source>
        <dbReference type="ARBA" id="ARBA00023054"/>
    </source>
</evidence>
<dbReference type="RefSeq" id="XP_023692419.1">
    <property type="nucleotide sequence ID" value="XM_023836651.2"/>
</dbReference>
<feature type="compositionally biased region" description="Basic and acidic residues" evidence="3">
    <location>
        <begin position="90"/>
        <end position="107"/>
    </location>
</feature>
<dbReference type="STRING" id="1676925.ENSPKIP00000040107"/>
<dbReference type="PANTHER" id="PTHR22461">
    <property type="entry name" value="SERINE-RICH COILED-COIL DOMAIN-CONTAINING PROTEIN 2-RELATED"/>
    <property type="match status" value="1"/>
</dbReference>
<dbReference type="GeneID" id="111856571"/>
<keyword evidence="2" id="KW-0175">Coiled coil</keyword>
<feature type="compositionally biased region" description="Basic and acidic residues" evidence="3">
    <location>
        <begin position="389"/>
        <end position="402"/>
    </location>
</feature>
<accession>A0A3B3TA31</accession>
<evidence type="ECO:0000256" key="3">
    <source>
        <dbReference type="SAM" id="MobiDB-lite"/>
    </source>
</evidence>
<dbReference type="Ensembl" id="ENSPKIT00000021125.1">
    <property type="protein sequence ID" value="ENSPKIP00000040107.1"/>
    <property type="gene ID" value="ENSPKIG00000017203.1"/>
</dbReference>
<keyword evidence="5" id="KW-1185">Reference proteome</keyword>
<dbReference type="InterPro" id="IPR029627">
    <property type="entry name" value="CCSER"/>
</dbReference>
<evidence type="ECO:0000313" key="5">
    <source>
        <dbReference type="Proteomes" id="UP000261540"/>
    </source>
</evidence>
<feature type="compositionally biased region" description="Polar residues" evidence="3">
    <location>
        <begin position="28"/>
        <end position="37"/>
    </location>
</feature>
<feature type="compositionally biased region" description="Low complexity" evidence="3">
    <location>
        <begin position="302"/>
        <end position="315"/>
    </location>
</feature>
<name>A0A3B3TA31_9TELE</name>
<reference evidence="4" key="2">
    <citation type="submission" date="2025-09" db="UniProtKB">
        <authorList>
            <consortium name="Ensembl"/>
        </authorList>
    </citation>
    <scope>IDENTIFICATION</scope>
</reference>
<dbReference type="AlphaFoldDB" id="A0A3B3TA31"/>
<dbReference type="Proteomes" id="UP000261540">
    <property type="component" value="Unplaced"/>
</dbReference>
<feature type="region of interest" description="Disordered" evidence="3">
    <location>
        <begin position="1"/>
        <end position="242"/>
    </location>
</feature>